<dbReference type="PANTHER" id="PTHR30177">
    <property type="entry name" value="GLYCINE BETAINE/L-PROLINE TRANSPORT SYSTEM PERMEASE PROTEIN PROW"/>
    <property type="match status" value="1"/>
</dbReference>
<proteinExistence type="inferred from homology"/>
<feature type="transmembrane region" description="Helical" evidence="6">
    <location>
        <begin position="186"/>
        <end position="211"/>
    </location>
</feature>
<keyword evidence="2 6" id="KW-0813">Transport</keyword>
<dbReference type="Pfam" id="PF00528">
    <property type="entry name" value="BPD_transp_1"/>
    <property type="match status" value="1"/>
</dbReference>
<dbReference type="PROSITE" id="PS50928">
    <property type="entry name" value="ABC_TM1"/>
    <property type="match status" value="1"/>
</dbReference>
<dbReference type="InterPro" id="IPR000515">
    <property type="entry name" value="MetI-like"/>
</dbReference>
<evidence type="ECO:0000256" key="1">
    <source>
        <dbReference type="ARBA" id="ARBA00004141"/>
    </source>
</evidence>
<dbReference type="Gene3D" id="1.10.3720.10">
    <property type="entry name" value="MetI-like"/>
    <property type="match status" value="1"/>
</dbReference>
<dbReference type="CDD" id="cd06261">
    <property type="entry name" value="TM_PBP2"/>
    <property type="match status" value="1"/>
</dbReference>
<keyword evidence="4 6" id="KW-1133">Transmembrane helix</keyword>
<protein>
    <submittedName>
        <fullName evidence="8">ABC transporter permease</fullName>
    </submittedName>
</protein>
<gene>
    <name evidence="8" type="ORF">M3M28_08780</name>
</gene>
<organism evidence="8">
    <name type="scientific">Gulosibacter sediminis</name>
    <dbReference type="NCBI Taxonomy" id="1729695"/>
    <lineage>
        <taxon>Bacteria</taxon>
        <taxon>Bacillati</taxon>
        <taxon>Actinomycetota</taxon>
        <taxon>Actinomycetes</taxon>
        <taxon>Micrococcales</taxon>
        <taxon>Microbacteriaceae</taxon>
        <taxon>Gulosibacter</taxon>
    </lineage>
</organism>
<dbReference type="InterPro" id="IPR051204">
    <property type="entry name" value="ABC_transp_perm/SBD"/>
</dbReference>
<feature type="transmembrane region" description="Helical" evidence="6">
    <location>
        <begin position="20"/>
        <end position="46"/>
    </location>
</feature>
<dbReference type="InterPro" id="IPR035906">
    <property type="entry name" value="MetI-like_sf"/>
</dbReference>
<dbReference type="SUPFAM" id="SSF161098">
    <property type="entry name" value="MetI-like"/>
    <property type="match status" value="1"/>
</dbReference>
<evidence type="ECO:0000256" key="6">
    <source>
        <dbReference type="RuleBase" id="RU363032"/>
    </source>
</evidence>
<feature type="transmembrane region" description="Helical" evidence="6">
    <location>
        <begin position="58"/>
        <end position="78"/>
    </location>
</feature>
<comment type="similarity">
    <text evidence="6">Belongs to the binding-protein-dependent transport system permease family.</text>
</comment>
<evidence type="ECO:0000256" key="3">
    <source>
        <dbReference type="ARBA" id="ARBA00022692"/>
    </source>
</evidence>
<reference evidence="8" key="1">
    <citation type="submission" date="2022-05" db="EMBL/GenBank/DDBJ databases">
        <title>Complete genome sequence of toluene-degrading Gulosibacter sediminis strain ACHW.36C.</title>
        <authorList>
            <person name="Wai A.C."/>
            <person name="Lai G.K."/>
            <person name="Griffin S.D."/>
            <person name="Leung F.C."/>
        </authorList>
    </citation>
    <scope>NUCLEOTIDE SEQUENCE [LARGE SCALE GENOMIC DNA]</scope>
    <source>
        <strain evidence="8">ACHW.36C</strain>
    </source>
</reference>
<accession>A0ABY4MUQ7</accession>
<evidence type="ECO:0000256" key="4">
    <source>
        <dbReference type="ARBA" id="ARBA00022989"/>
    </source>
</evidence>
<dbReference type="PANTHER" id="PTHR30177:SF4">
    <property type="entry name" value="OSMOPROTECTANT IMPORT PERMEASE PROTEIN OSMW"/>
    <property type="match status" value="1"/>
</dbReference>
<dbReference type="RefSeq" id="WP_249386100.1">
    <property type="nucleotide sequence ID" value="NZ_JASCYE010000059.1"/>
</dbReference>
<feature type="transmembrane region" description="Helical" evidence="6">
    <location>
        <begin position="153"/>
        <end position="174"/>
    </location>
</feature>
<evidence type="ECO:0000256" key="5">
    <source>
        <dbReference type="ARBA" id="ARBA00023136"/>
    </source>
</evidence>
<evidence type="ECO:0000256" key="2">
    <source>
        <dbReference type="ARBA" id="ARBA00022448"/>
    </source>
</evidence>
<evidence type="ECO:0000313" key="8">
    <source>
        <dbReference type="EMBL" id="UQN14147.1"/>
    </source>
</evidence>
<keyword evidence="5 6" id="KW-0472">Membrane</keyword>
<feature type="domain" description="ABC transmembrane type-1" evidence="7">
    <location>
        <begin position="24"/>
        <end position="207"/>
    </location>
</feature>
<sequence>MSGFSFERLMNFLESRWSDILVLIGEHFAVTLLSVFIAFIVGMLIGIFVWQRPFWRELSISTAAILMTVPSLAVLALLSPVLGLGWGPTIVALVIYALLPIIRNTAVGLREVSPAVLESARGVGMSDLRALLTVQLPLAWPVILTGARVATQLAVGIAAIAAYVAGPGLGQYIFRGLSSLGSAHALNYALVGTVGVIIVALILDGAFNILIRLTTSKGLK</sequence>
<dbReference type="EMBL" id="CP097160">
    <property type="protein sequence ID" value="UQN14147.1"/>
    <property type="molecule type" value="Genomic_DNA"/>
</dbReference>
<name>A0ABY4MUQ7_9MICO</name>
<keyword evidence="3 6" id="KW-0812">Transmembrane</keyword>
<comment type="subcellular location">
    <subcellularLocation>
        <location evidence="6">Cell membrane</location>
        <topology evidence="6">Multi-pass membrane protein</topology>
    </subcellularLocation>
    <subcellularLocation>
        <location evidence="1">Membrane</location>
        <topology evidence="1">Multi-pass membrane protein</topology>
    </subcellularLocation>
</comment>
<feature type="transmembrane region" description="Helical" evidence="6">
    <location>
        <begin position="84"/>
        <end position="102"/>
    </location>
</feature>
<evidence type="ECO:0000259" key="7">
    <source>
        <dbReference type="PROSITE" id="PS50928"/>
    </source>
</evidence>